<dbReference type="PANTHER" id="PTHR38459:SF1">
    <property type="entry name" value="PROPHAGE BACTOPRENOL-LINKED GLUCOSE TRANSLOCASE HOMOLOG"/>
    <property type="match status" value="1"/>
</dbReference>
<comment type="caution">
    <text evidence="8">The sequence shown here is derived from an EMBL/GenBank/DDBJ whole genome shotgun (WGS) entry which is preliminary data.</text>
</comment>
<feature type="transmembrane region" description="Helical" evidence="6">
    <location>
        <begin position="46"/>
        <end position="69"/>
    </location>
</feature>
<feature type="transmembrane region" description="Helical" evidence="6">
    <location>
        <begin position="21"/>
        <end position="40"/>
    </location>
</feature>
<evidence type="ECO:0000256" key="2">
    <source>
        <dbReference type="ARBA" id="ARBA00009399"/>
    </source>
</evidence>
<evidence type="ECO:0000256" key="1">
    <source>
        <dbReference type="ARBA" id="ARBA00004141"/>
    </source>
</evidence>
<gene>
    <name evidence="8" type="ORF">J2753_001940</name>
</gene>
<comment type="similarity">
    <text evidence="2">Belongs to the GtrA family.</text>
</comment>
<dbReference type="Pfam" id="PF04138">
    <property type="entry name" value="GtrA_DPMS_TM"/>
    <property type="match status" value="1"/>
</dbReference>
<evidence type="ECO:0000256" key="3">
    <source>
        <dbReference type="ARBA" id="ARBA00022692"/>
    </source>
</evidence>
<dbReference type="InterPro" id="IPR051401">
    <property type="entry name" value="GtrA_CellWall_Glycosyl"/>
</dbReference>
<dbReference type="GO" id="GO:0005886">
    <property type="term" value="C:plasma membrane"/>
    <property type="evidence" value="ECO:0007669"/>
    <property type="project" value="TreeGrafter"/>
</dbReference>
<comment type="subcellular location">
    <subcellularLocation>
        <location evidence="1">Membrane</location>
        <topology evidence="1">Multi-pass membrane protein</topology>
    </subcellularLocation>
</comment>
<dbReference type="InterPro" id="IPR007267">
    <property type="entry name" value="GtrA_DPMS_TM"/>
</dbReference>
<feature type="transmembrane region" description="Helical" evidence="6">
    <location>
        <begin position="90"/>
        <end position="107"/>
    </location>
</feature>
<evidence type="ECO:0000259" key="7">
    <source>
        <dbReference type="Pfam" id="PF04138"/>
    </source>
</evidence>
<sequence length="142" mass="15826">MLRSYLRSLVSGPVAVQLRRYTVVGTTTAGVQMLLLWLFVDVTALNYLVGATVAIEITIVMTYVLNNAWTFASIQNTGRRNYLVGLLKTNLVRGTAIPIQLGVLYALVDWQGIQYLIANAVAILLSGVYRYVLDVKWTWGRT</sequence>
<dbReference type="GO" id="GO:0000271">
    <property type="term" value="P:polysaccharide biosynthetic process"/>
    <property type="evidence" value="ECO:0007669"/>
    <property type="project" value="InterPro"/>
</dbReference>
<feature type="domain" description="GtrA/DPMS transmembrane" evidence="7">
    <location>
        <begin position="20"/>
        <end position="139"/>
    </location>
</feature>
<keyword evidence="9" id="KW-1185">Reference proteome</keyword>
<dbReference type="AlphaFoldDB" id="A0A8T4GWZ5"/>
<keyword evidence="5 6" id="KW-0472">Membrane</keyword>
<protein>
    <submittedName>
        <fullName evidence="8">Putative flippase GtrA</fullName>
    </submittedName>
</protein>
<proteinExistence type="inferred from homology"/>
<evidence type="ECO:0000313" key="8">
    <source>
        <dbReference type="EMBL" id="MBP1987439.1"/>
    </source>
</evidence>
<keyword evidence="3 6" id="KW-0812">Transmembrane</keyword>
<feature type="transmembrane region" description="Helical" evidence="6">
    <location>
        <begin position="113"/>
        <end position="133"/>
    </location>
</feature>
<evidence type="ECO:0000256" key="4">
    <source>
        <dbReference type="ARBA" id="ARBA00022989"/>
    </source>
</evidence>
<keyword evidence="4 6" id="KW-1133">Transmembrane helix</keyword>
<dbReference type="PANTHER" id="PTHR38459">
    <property type="entry name" value="PROPHAGE BACTOPRENOL-LINKED GLUCOSE TRANSLOCASE HOMOLOG"/>
    <property type="match status" value="1"/>
</dbReference>
<dbReference type="EMBL" id="JAGGLC010000004">
    <property type="protein sequence ID" value="MBP1987439.1"/>
    <property type="molecule type" value="Genomic_DNA"/>
</dbReference>
<evidence type="ECO:0000256" key="5">
    <source>
        <dbReference type="ARBA" id="ARBA00023136"/>
    </source>
</evidence>
<evidence type="ECO:0000256" key="6">
    <source>
        <dbReference type="SAM" id="Phobius"/>
    </source>
</evidence>
<dbReference type="Proteomes" id="UP000823736">
    <property type="component" value="Unassembled WGS sequence"/>
</dbReference>
<reference evidence="8" key="1">
    <citation type="submission" date="2021-03" db="EMBL/GenBank/DDBJ databases">
        <title>Genomic Encyclopedia of Type Strains, Phase IV (KMG-IV): sequencing the most valuable type-strain genomes for metagenomic binning, comparative biology and taxonomic classification.</title>
        <authorList>
            <person name="Goeker M."/>
        </authorList>
    </citation>
    <scope>NUCLEOTIDE SEQUENCE</scope>
    <source>
        <strain evidence="8">DSM 26232</strain>
    </source>
</reference>
<name>A0A8T4GWZ5_9EURY</name>
<dbReference type="RefSeq" id="WP_209491711.1">
    <property type="nucleotide sequence ID" value="NZ_JAGGLC010000004.1"/>
</dbReference>
<organism evidence="8 9">
    <name type="scientific">Halolamina salifodinae</name>
    <dbReference type="NCBI Taxonomy" id="1202767"/>
    <lineage>
        <taxon>Archaea</taxon>
        <taxon>Methanobacteriati</taxon>
        <taxon>Methanobacteriota</taxon>
        <taxon>Stenosarchaea group</taxon>
        <taxon>Halobacteria</taxon>
        <taxon>Halobacteriales</taxon>
        <taxon>Haloferacaceae</taxon>
    </lineage>
</organism>
<accession>A0A8T4GWZ5</accession>
<evidence type="ECO:0000313" key="9">
    <source>
        <dbReference type="Proteomes" id="UP000823736"/>
    </source>
</evidence>
<dbReference type="OrthoDB" id="198107at2157"/>